<keyword evidence="1" id="KW-0802">TPR repeat</keyword>
<dbReference type="Pfam" id="PF13181">
    <property type="entry name" value="TPR_8"/>
    <property type="match status" value="2"/>
</dbReference>
<dbReference type="SMART" id="SM01043">
    <property type="entry name" value="BTAD"/>
    <property type="match status" value="1"/>
</dbReference>
<dbReference type="InterPro" id="IPR049945">
    <property type="entry name" value="AAA_22"/>
</dbReference>
<evidence type="ECO:0000256" key="1">
    <source>
        <dbReference type="PROSITE-ProRule" id="PRU00339"/>
    </source>
</evidence>
<dbReference type="SUPFAM" id="SSF46894">
    <property type="entry name" value="C-terminal effector domain of the bipartite response regulators"/>
    <property type="match status" value="1"/>
</dbReference>
<dbReference type="InterPro" id="IPR005158">
    <property type="entry name" value="BTAD"/>
</dbReference>
<dbReference type="PANTHER" id="PTHR35807:SF2">
    <property type="entry name" value="TRANSCRIPTIONAL ACTIVATOR DOMAIN"/>
    <property type="match status" value="1"/>
</dbReference>
<dbReference type="InterPro" id="IPR051677">
    <property type="entry name" value="AfsR-DnrI-RedD_regulator"/>
</dbReference>
<dbReference type="InterPro" id="IPR011990">
    <property type="entry name" value="TPR-like_helical_dom_sf"/>
</dbReference>
<dbReference type="EMBL" id="LIZX01000075">
    <property type="protein sequence ID" value="KPJ66661.1"/>
    <property type="molecule type" value="Genomic_DNA"/>
</dbReference>
<dbReference type="Gene3D" id="1.25.40.10">
    <property type="entry name" value="Tetratricopeptide repeat domain"/>
    <property type="match status" value="4"/>
</dbReference>
<feature type="repeat" description="TPR" evidence="1">
    <location>
        <begin position="988"/>
        <end position="1021"/>
    </location>
</feature>
<dbReference type="SMART" id="SM00028">
    <property type="entry name" value="TPR"/>
    <property type="match status" value="8"/>
</dbReference>
<sequence length="1073" mass="125376">MKKANLILQTKLEPPRVKGTILRRDRLLALLRDNLDKKLILLCADAGYGKTTLLAQFCEELSAPFVYYDLDDTDSNIAAFFSYLVAGVRKHYPGFGKAVEDLIPETGNIDIVVGTFINQFIHRRKEEFYIILDDFHYLQNNRKICNTIDYLLRHLPKNLHLVISSRAVPNINLTYYLAKQELFKIEKESLRFNYEEIQSLLNVVYGLKISSEDIKRIAEFSEGWITVLQLILQRIKATGEETTQDTLNSYAASDENIFNYFAREVFEQTAKHIKEFLLKTSVLDHLNAVVCDYLLNIRRSRKIIAYLDTENMFISKVGNNYQYHPIFHEFLRKKLRQYFTSSIVKKLHHKAGNHLLAQNDYTSAVKHFIAAERYANAARILEINHQYWMRRADYSSFIQLVESFPDAVLSKYPYLLLRKADALDNLDKKTQALRLTESVLKLFRQKKDKKGMAQALILKALIFYSQGQRRKGIYHANNAYSLIKYKDSLLKADILMQLGSMYRDVCRYERAQECFETALKILHKHEDRELEESLMTRIALLHFTMCKFKEADRLFMEILSRFSDLLSGLNLLYKYSTVVVINIDAGDYKKAWDYLTRAEEMLQKYNDPWITKYLVYMRGKLHWSEGRFHKAIEFLTEAVDKYKTFSRILDPYILGDIVDSYLRLGDPNKAREVFAKMDSVLDIINETPNLLVDYLTIKGSLLTVEGKFTDALVSLKDALKKARSIENSYISMTTYFKLSRCYYKQGNHEQSLTCFKKCLDIARARGYDAYLLLEARDDIDLFKLAIENGCMVEFVLHILERVESEQARDVLNWMQIKRGIYDLDCWLLGKLEIRDSQGRIIKPSWRTKNTEELFVLFIAGQKKKYSKDELIDMFWPHKNLRGAAHSLHVEISALRNTLKEILRSDFDKQKIVIYTNQYYYLNPKIYISTDVQKYQQLVNQAAAAMTQNPAKAKPLLTQALDLYRGDFCEGIRAEWCDEMKSYYRKSVLDVLKKLGRIHYDEEAYQESLEFLRQALDIDDTDEPVHVEIMRCFQILNDNDGVQRQYKKLVKSLTRIGISAPSPEATELYQASLR</sequence>
<feature type="domain" description="Bacterial transcriptional activator" evidence="2">
    <location>
        <begin position="929"/>
        <end position="1072"/>
    </location>
</feature>
<dbReference type="InterPro" id="IPR016032">
    <property type="entry name" value="Sig_transdc_resp-reg_C-effctor"/>
</dbReference>
<name>A0A0S7XW13_UNCSA</name>
<feature type="repeat" description="TPR" evidence="1">
    <location>
        <begin position="492"/>
        <end position="525"/>
    </location>
</feature>
<protein>
    <recommendedName>
        <fullName evidence="2">Bacterial transcriptional activator domain-containing protein</fullName>
    </recommendedName>
</protein>
<dbReference type="Pfam" id="PF03704">
    <property type="entry name" value="BTAD"/>
    <property type="match status" value="1"/>
</dbReference>
<dbReference type="PROSITE" id="PS50005">
    <property type="entry name" value="TPR"/>
    <property type="match status" value="3"/>
</dbReference>
<dbReference type="PANTHER" id="PTHR35807">
    <property type="entry name" value="TRANSCRIPTIONAL REGULATOR REDD-RELATED"/>
    <property type="match status" value="1"/>
</dbReference>
<dbReference type="AlphaFoldDB" id="A0A0S7XW13"/>
<dbReference type="GO" id="GO:0016887">
    <property type="term" value="F:ATP hydrolysis activity"/>
    <property type="evidence" value="ECO:0007669"/>
    <property type="project" value="InterPro"/>
</dbReference>
<dbReference type="InterPro" id="IPR059106">
    <property type="entry name" value="WHD_MalT"/>
</dbReference>
<dbReference type="Proteomes" id="UP000051861">
    <property type="component" value="Unassembled WGS sequence"/>
</dbReference>
<organism evidence="3 4">
    <name type="scientific">candidate division WOR-1 bacterium DG_54_3</name>
    <dbReference type="NCBI Taxonomy" id="1703775"/>
    <lineage>
        <taxon>Bacteria</taxon>
        <taxon>Bacillati</taxon>
        <taxon>Saganbacteria</taxon>
    </lineage>
</organism>
<dbReference type="GO" id="GO:0006355">
    <property type="term" value="P:regulation of DNA-templated transcription"/>
    <property type="evidence" value="ECO:0007669"/>
    <property type="project" value="InterPro"/>
</dbReference>
<evidence type="ECO:0000259" key="2">
    <source>
        <dbReference type="SMART" id="SM01043"/>
    </source>
</evidence>
<dbReference type="InterPro" id="IPR036388">
    <property type="entry name" value="WH-like_DNA-bd_sf"/>
</dbReference>
<evidence type="ECO:0000313" key="4">
    <source>
        <dbReference type="Proteomes" id="UP000051861"/>
    </source>
</evidence>
<dbReference type="Gene3D" id="3.40.50.300">
    <property type="entry name" value="P-loop containing nucleotide triphosphate hydrolases"/>
    <property type="match status" value="1"/>
</dbReference>
<dbReference type="Gene3D" id="1.10.10.10">
    <property type="entry name" value="Winged helix-like DNA-binding domain superfamily/Winged helix DNA-binding domain"/>
    <property type="match status" value="1"/>
</dbReference>
<dbReference type="SUPFAM" id="SSF48452">
    <property type="entry name" value="TPR-like"/>
    <property type="match status" value="3"/>
</dbReference>
<proteinExistence type="predicted"/>
<dbReference type="Pfam" id="PF25873">
    <property type="entry name" value="WHD_MalT"/>
    <property type="match status" value="1"/>
</dbReference>
<dbReference type="SUPFAM" id="SSF52540">
    <property type="entry name" value="P-loop containing nucleoside triphosphate hydrolases"/>
    <property type="match status" value="1"/>
</dbReference>
<reference evidence="3 4" key="1">
    <citation type="journal article" date="2015" name="Microbiome">
        <title>Genomic resolution of linkages in carbon, nitrogen, and sulfur cycling among widespread estuary sediment bacteria.</title>
        <authorList>
            <person name="Baker B.J."/>
            <person name="Lazar C.S."/>
            <person name="Teske A.P."/>
            <person name="Dick G.J."/>
        </authorList>
    </citation>
    <scope>NUCLEOTIDE SEQUENCE [LARGE SCALE GENOMIC DNA]</scope>
    <source>
        <strain evidence="3">DG_54_3</strain>
    </source>
</reference>
<dbReference type="Pfam" id="PF13401">
    <property type="entry name" value="AAA_22"/>
    <property type="match status" value="1"/>
</dbReference>
<dbReference type="InterPro" id="IPR019734">
    <property type="entry name" value="TPR_rpt"/>
</dbReference>
<comment type="caution">
    <text evidence="3">The sequence shown here is derived from an EMBL/GenBank/DDBJ whole genome shotgun (WGS) entry which is preliminary data.</text>
</comment>
<dbReference type="GO" id="GO:0003677">
    <property type="term" value="F:DNA binding"/>
    <property type="evidence" value="ECO:0007669"/>
    <property type="project" value="InterPro"/>
</dbReference>
<accession>A0A0S7XW13</accession>
<feature type="repeat" description="TPR" evidence="1">
    <location>
        <begin position="732"/>
        <end position="765"/>
    </location>
</feature>
<dbReference type="Pfam" id="PF13424">
    <property type="entry name" value="TPR_12"/>
    <property type="match status" value="1"/>
</dbReference>
<gene>
    <name evidence="3" type="ORF">AMJ44_08045</name>
</gene>
<dbReference type="InterPro" id="IPR027417">
    <property type="entry name" value="P-loop_NTPase"/>
</dbReference>
<evidence type="ECO:0000313" key="3">
    <source>
        <dbReference type="EMBL" id="KPJ66661.1"/>
    </source>
</evidence>